<proteinExistence type="predicted"/>
<dbReference type="PANTHER" id="PTHR43227">
    <property type="entry name" value="BLL4140 PROTEIN"/>
    <property type="match status" value="1"/>
</dbReference>
<evidence type="ECO:0000256" key="3">
    <source>
        <dbReference type="ARBA" id="ARBA00022475"/>
    </source>
</evidence>
<accession>A0A645JML0</accession>
<keyword evidence="3" id="KW-1003">Cell membrane</keyword>
<dbReference type="SUPFAM" id="SSF161098">
    <property type="entry name" value="MetI-like"/>
    <property type="match status" value="1"/>
</dbReference>
<protein>
    <submittedName>
        <fullName evidence="9">Trehalose transport system permease protein SugA</fullName>
    </submittedName>
</protein>
<feature type="domain" description="ABC transmembrane type-1" evidence="8">
    <location>
        <begin position="1"/>
        <end position="101"/>
    </location>
</feature>
<dbReference type="PANTHER" id="PTHR43227:SF7">
    <property type="entry name" value="ARABINOOLIGOSACCHARIDES TRANSPORT SYSTEM PERMEASE PROTEIN ARAP"/>
    <property type="match status" value="1"/>
</dbReference>
<keyword evidence="4 7" id="KW-0812">Transmembrane</keyword>
<evidence type="ECO:0000256" key="4">
    <source>
        <dbReference type="ARBA" id="ARBA00022692"/>
    </source>
</evidence>
<dbReference type="InterPro" id="IPR050809">
    <property type="entry name" value="UgpAE/MalFG_permease"/>
</dbReference>
<evidence type="ECO:0000256" key="7">
    <source>
        <dbReference type="SAM" id="Phobius"/>
    </source>
</evidence>
<dbReference type="InterPro" id="IPR000515">
    <property type="entry name" value="MetI-like"/>
</dbReference>
<dbReference type="GO" id="GO:0055085">
    <property type="term" value="P:transmembrane transport"/>
    <property type="evidence" value="ECO:0007669"/>
    <property type="project" value="InterPro"/>
</dbReference>
<dbReference type="InterPro" id="IPR035906">
    <property type="entry name" value="MetI-like_sf"/>
</dbReference>
<evidence type="ECO:0000256" key="1">
    <source>
        <dbReference type="ARBA" id="ARBA00004651"/>
    </source>
</evidence>
<dbReference type="PROSITE" id="PS50928">
    <property type="entry name" value="ABC_TM1"/>
    <property type="match status" value="1"/>
</dbReference>
<dbReference type="GO" id="GO:0005886">
    <property type="term" value="C:plasma membrane"/>
    <property type="evidence" value="ECO:0007669"/>
    <property type="project" value="UniProtKB-SubCell"/>
</dbReference>
<sequence length="112" mass="12734">MPESIKEAAVLDGANAWQRFWKVEFPMIRHAVTICVFWTLNSAFQVFDVIFTLTRGGPGRATQSVAMNIYEEAFRGNIQYGYATAKSTVLFILVLAITAIQLSLMRRREEEL</sequence>
<comment type="caution">
    <text evidence="9">The sequence shown here is derived from an EMBL/GenBank/DDBJ whole genome shotgun (WGS) entry which is preliminary data.</text>
</comment>
<gene>
    <name evidence="9" type="primary">sugA_10</name>
    <name evidence="9" type="ORF">SDC9_209302</name>
</gene>
<evidence type="ECO:0000256" key="2">
    <source>
        <dbReference type="ARBA" id="ARBA00022448"/>
    </source>
</evidence>
<dbReference type="Pfam" id="PF00528">
    <property type="entry name" value="BPD_transp_1"/>
    <property type="match status" value="1"/>
</dbReference>
<dbReference type="AlphaFoldDB" id="A0A645JML0"/>
<organism evidence="9">
    <name type="scientific">bioreactor metagenome</name>
    <dbReference type="NCBI Taxonomy" id="1076179"/>
    <lineage>
        <taxon>unclassified sequences</taxon>
        <taxon>metagenomes</taxon>
        <taxon>ecological metagenomes</taxon>
    </lineage>
</organism>
<feature type="transmembrane region" description="Helical" evidence="7">
    <location>
        <begin position="80"/>
        <end position="104"/>
    </location>
</feature>
<evidence type="ECO:0000256" key="6">
    <source>
        <dbReference type="ARBA" id="ARBA00023136"/>
    </source>
</evidence>
<dbReference type="Gene3D" id="1.10.3720.10">
    <property type="entry name" value="MetI-like"/>
    <property type="match status" value="1"/>
</dbReference>
<dbReference type="EMBL" id="VSSQ01138329">
    <property type="protein sequence ID" value="MPN61564.1"/>
    <property type="molecule type" value="Genomic_DNA"/>
</dbReference>
<evidence type="ECO:0000259" key="8">
    <source>
        <dbReference type="PROSITE" id="PS50928"/>
    </source>
</evidence>
<evidence type="ECO:0000313" key="9">
    <source>
        <dbReference type="EMBL" id="MPN61564.1"/>
    </source>
</evidence>
<keyword evidence="6 7" id="KW-0472">Membrane</keyword>
<comment type="subcellular location">
    <subcellularLocation>
        <location evidence="1">Cell membrane</location>
        <topology evidence="1">Multi-pass membrane protein</topology>
    </subcellularLocation>
</comment>
<name>A0A645JML0_9ZZZZ</name>
<evidence type="ECO:0000256" key="5">
    <source>
        <dbReference type="ARBA" id="ARBA00022989"/>
    </source>
</evidence>
<keyword evidence="2" id="KW-0813">Transport</keyword>
<dbReference type="CDD" id="cd06261">
    <property type="entry name" value="TM_PBP2"/>
    <property type="match status" value="1"/>
</dbReference>
<keyword evidence="5 7" id="KW-1133">Transmembrane helix</keyword>
<reference evidence="9" key="1">
    <citation type="submission" date="2019-08" db="EMBL/GenBank/DDBJ databases">
        <authorList>
            <person name="Kucharzyk K."/>
            <person name="Murdoch R.W."/>
            <person name="Higgins S."/>
            <person name="Loffler F."/>
        </authorList>
    </citation>
    <scope>NUCLEOTIDE SEQUENCE</scope>
</reference>